<dbReference type="Gene3D" id="3.30.420.40">
    <property type="match status" value="2"/>
</dbReference>
<evidence type="ECO:0000256" key="3">
    <source>
        <dbReference type="ARBA" id="ARBA00022840"/>
    </source>
</evidence>
<dbReference type="InterPro" id="IPR018181">
    <property type="entry name" value="Heat_shock_70_CS"/>
</dbReference>
<evidence type="ECO:0000256" key="2">
    <source>
        <dbReference type="ARBA" id="ARBA00022741"/>
    </source>
</evidence>
<dbReference type="Pfam" id="PF00012">
    <property type="entry name" value="HSP70"/>
    <property type="match status" value="1"/>
</dbReference>
<dbReference type="InterPro" id="IPR013126">
    <property type="entry name" value="Hsp_70_fam"/>
</dbReference>
<organism evidence="6 7">
    <name type="scientific">Anaeromyxobacter paludicola</name>
    <dbReference type="NCBI Taxonomy" id="2918171"/>
    <lineage>
        <taxon>Bacteria</taxon>
        <taxon>Pseudomonadati</taxon>
        <taxon>Myxococcota</taxon>
        <taxon>Myxococcia</taxon>
        <taxon>Myxococcales</taxon>
        <taxon>Cystobacterineae</taxon>
        <taxon>Anaeromyxobacteraceae</taxon>
        <taxon>Anaeromyxobacter</taxon>
    </lineage>
</organism>
<dbReference type="Gene3D" id="2.40.10.220">
    <property type="entry name" value="predicted glycosyltransferase like domains"/>
    <property type="match status" value="1"/>
</dbReference>
<dbReference type="EMBL" id="AP025592">
    <property type="protein sequence ID" value="BDG07268.1"/>
    <property type="molecule type" value="Genomic_DNA"/>
</dbReference>
<feature type="region of interest" description="Disordered" evidence="4">
    <location>
        <begin position="742"/>
        <end position="763"/>
    </location>
</feature>
<evidence type="ECO:0000256" key="4">
    <source>
        <dbReference type="SAM" id="MobiDB-lite"/>
    </source>
</evidence>
<feature type="region of interest" description="Disordered" evidence="4">
    <location>
        <begin position="118"/>
        <end position="206"/>
    </location>
</feature>
<evidence type="ECO:0000313" key="7">
    <source>
        <dbReference type="Proteomes" id="UP001162734"/>
    </source>
</evidence>
<dbReference type="Gene3D" id="3.90.640.10">
    <property type="entry name" value="Actin, Chain A, domain 4"/>
    <property type="match status" value="1"/>
</dbReference>
<dbReference type="SUPFAM" id="SSF100920">
    <property type="entry name" value="Heat shock protein 70kD (HSP70), peptide-binding domain"/>
    <property type="match status" value="1"/>
</dbReference>
<feature type="domain" description="PilZ" evidence="5">
    <location>
        <begin position="7"/>
        <end position="108"/>
    </location>
</feature>
<dbReference type="InterPro" id="IPR043129">
    <property type="entry name" value="ATPase_NBD"/>
</dbReference>
<dbReference type="InterPro" id="IPR029047">
    <property type="entry name" value="HSP70_peptide-bd_sf"/>
</dbReference>
<keyword evidence="7" id="KW-1185">Reference proteome</keyword>
<gene>
    <name evidence="6" type="ORF">AMPC_03810</name>
</gene>
<feature type="compositionally biased region" description="Low complexity" evidence="4">
    <location>
        <begin position="131"/>
        <end position="159"/>
    </location>
</feature>
<dbReference type="PRINTS" id="PR00301">
    <property type="entry name" value="HEATSHOCK70"/>
</dbReference>
<dbReference type="PROSITE" id="PS00297">
    <property type="entry name" value="HSP70_1"/>
    <property type="match status" value="1"/>
</dbReference>
<comment type="similarity">
    <text evidence="1">Belongs to the heat shock protein 70 family.</text>
</comment>
<dbReference type="InterPro" id="IPR009875">
    <property type="entry name" value="PilZ_domain"/>
</dbReference>
<dbReference type="InterPro" id="IPR011752">
    <property type="entry name" value="PilV_Myxo-type"/>
</dbReference>
<sequence length="810" mass="85415">MSADDKRGGDRVPIGLVVRLAYESTDEFVDRYAVNISRGGMFVRTRDTWPVATVIAFELRLRSGEKVVRGRGTVRWVAEAGGAARNPGMGIEFLALDEESQQLVERMVRVREKRGLWASLGEPPAPPARPAAPASAPAATAAAPAAPARAAPAPAASRPAEPPPAPKAPPAAAPPPKAPPALESPPPPKPPPAPAQADLSAPHVPGKLEQRGAAPVEVGLPEAPAAPARPSKAIIGIDLGTTNSCAALVVDRKPFVVPSREGHNTVPSVVALNARNRIVVGHLAKAQLLTNPRHTVQGAKRLVGRPWDSPQVQQLREKFAYDIVPGAEGLAAVRLGATTLSLEQVSALILKEVREVAQNHLGAEVNRAVVTVPAYYNERQRAAVRAAGALAGLKVERILNEPTAAALAYAHGKQLRQRVLVYDLGGGTFDASLLELSDNVYEVVSTGGDPFLGGVDFDHRILDRLLTAYHEQVGRKFDGDRVALSRMVDAAERAKCALSERQDFQIDLPYLALVDGQPVGLKLALSRAEIQALVEPLVDRTIEVCREVLAARSLQVSDVHEVLLVGGQSRMPLVHRKVEAFFGRAPSRAVHPDEAVALGAALLADSWGTADGPVLVDVVPMSIGIGLPGGRVKTIIERNTSLPVRKQYSLSTTRDGQDQFELVVLQGEGATVDACEYLGTLTLSGLPKGPRGMVKVGITFELGAECLLDVTAREIHTGRTVKTSFSMRDGVLAARKRLGVKGPAAESPSMPAAAANGPAEPAASAPVDVPVTVALPLPARGPEAAPVAAPATRRGGFLGLLRRLFGRRAA</sequence>
<dbReference type="RefSeq" id="WP_248343868.1">
    <property type="nucleotide sequence ID" value="NZ_AP025592.1"/>
</dbReference>
<feature type="compositionally biased region" description="Low complexity" evidence="4">
    <location>
        <begin position="743"/>
        <end position="763"/>
    </location>
</feature>
<evidence type="ECO:0000256" key="1">
    <source>
        <dbReference type="ARBA" id="ARBA00007381"/>
    </source>
</evidence>
<dbReference type="PROSITE" id="PS00329">
    <property type="entry name" value="HSP70_2"/>
    <property type="match status" value="1"/>
</dbReference>
<dbReference type="Pfam" id="PF07238">
    <property type="entry name" value="PilZ"/>
    <property type="match status" value="1"/>
</dbReference>
<keyword evidence="3" id="KW-0067">ATP-binding</keyword>
<feature type="compositionally biased region" description="Pro residues" evidence="4">
    <location>
        <begin position="160"/>
        <end position="194"/>
    </location>
</feature>
<keyword evidence="2" id="KW-0547">Nucleotide-binding</keyword>
<name>A0ABN6N268_9BACT</name>
<dbReference type="PANTHER" id="PTHR19375">
    <property type="entry name" value="HEAT SHOCK PROTEIN 70KDA"/>
    <property type="match status" value="1"/>
</dbReference>
<evidence type="ECO:0000313" key="6">
    <source>
        <dbReference type="EMBL" id="BDG07268.1"/>
    </source>
</evidence>
<dbReference type="NCBIfam" id="TIGR02266">
    <property type="entry name" value="gmx_TIGR02266"/>
    <property type="match status" value="1"/>
</dbReference>
<dbReference type="Proteomes" id="UP001162734">
    <property type="component" value="Chromosome"/>
</dbReference>
<dbReference type="PROSITE" id="PS01036">
    <property type="entry name" value="HSP70_3"/>
    <property type="match status" value="1"/>
</dbReference>
<dbReference type="SUPFAM" id="SSF53067">
    <property type="entry name" value="Actin-like ATPase domain"/>
    <property type="match status" value="2"/>
</dbReference>
<dbReference type="SUPFAM" id="SSF141371">
    <property type="entry name" value="PilZ domain-like"/>
    <property type="match status" value="1"/>
</dbReference>
<evidence type="ECO:0000259" key="5">
    <source>
        <dbReference type="Pfam" id="PF07238"/>
    </source>
</evidence>
<proteinExistence type="inferred from homology"/>
<accession>A0ABN6N268</accession>
<dbReference type="Gene3D" id="2.60.34.10">
    <property type="entry name" value="Substrate Binding Domain Of DNAk, Chain A, domain 1"/>
    <property type="match status" value="1"/>
</dbReference>
<reference evidence="7" key="1">
    <citation type="journal article" date="2022" name="Int. J. Syst. Evol. Microbiol.">
        <title>Anaeromyxobacter oryzae sp. nov., Anaeromyxobacter diazotrophicus sp. nov. and Anaeromyxobacter paludicola sp. nov., isolated from paddy soils.</title>
        <authorList>
            <person name="Itoh H."/>
            <person name="Xu Z."/>
            <person name="Mise K."/>
            <person name="Masuda Y."/>
            <person name="Ushijima N."/>
            <person name="Hayakawa C."/>
            <person name="Shiratori Y."/>
            <person name="Senoo K."/>
        </authorList>
    </citation>
    <scope>NUCLEOTIDE SEQUENCE [LARGE SCALE GENOMIC DNA]</scope>
    <source>
        <strain evidence="7">Red630</strain>
    </source>
</reference>
<protein>
    <recommendedName>
        <fullName evidence="5">PilZ domain-containing protein</fullName>
    </recommendedName>
</protein>